<keyword evidence="3 8" id="KW-0217">Developmental protein</keyword>
<dbReference type="GO" id="GO:0005576">
    <property type="term" value="C:extracellular region"/>
    <property type="evidence" value="ECO:0007669"/>
    <property type="project" value="InterPro"/>
</dbReference>
<comment type="caution">
    <text evidence="9">The sequence shown here is derived from an EMBL/GenBank/DDBJ whole genome shotgun (WGS) entry which is preliminary data.</text>
</comment>
<evidence type="ECO:0000256" key="8">
    <source>
        <dbReference type="RuleBase" id="RU003500"/>
    </source>
</evidence>
<evidence type="ECO:0000256" key="6">
    <source>
        <dbReference type="ARBA" id="ARBA00022687"/>
    </source>
</evidence>
<dbReference type="AlphaFoldDB" id="A0A448XHC6"/>
<dbReference type="Proteomes" id="UP000784294">
    <property type="component" value="Unassembled WGS sequence"/>
</dbReference>
<evidence type="ECO:0000313" key="10">
    <source>
        <dbReference type="Proteomes" id="UP000784294"/>
    </source>
</evidence>
<evidence type="ECO:0000313" key="9">
    <source>
        <dbReference type="EMBL" id="VEL36560.1"/>
    </source>
</evidence>
<comment type="function">
    <text evidence="8">Ligand for members of the frizzled family of seven transmembrane receptors.</text>
</comment>
<sequence>MGIRALALCSAFTVYSGITGFNQREKAILNICKHGNQSLGALFGEAIVYVFLWSREAAPGGNRGNEAEWLTCQAPILHCHGSTPAGGVDKTDARKARLCEIQWKRTRESAFLEAILSAGLMHSITMACSVGNLTACTCVPVVSSLPGELNLSGLSGRSNLGRTKDAVPTLVKMASYEAKITRADEDARLVNEMHK</sequence>
<dbReference type="PRINTS" id="PR01349">
    <property type="entry name" value="WNTPROTEIN"/>
</dbReference>
<evidence type="ECO:0000256" key="1">
    <source>
        <dbReference type="ARBA" id="ARBA00004498"/>
    </source>
</evidence>
<proteinExistence type="inferred from homology"/>
<evidence type="ECO:0000256" key="5">
    <source>
        <dbReference type="ARBA" id="ARBA00022530"/>
    </source>
</evidence>
<keyword evidence="10" id="KW-1185">Reference proteome</keyword>
<evidence type="ECO:0000256" key="2">
    <source>
        <dbReference type="ARBA" id="ARBA00005683"/>
    </source>
</evidence>
<keyword evidence="6 8" id="KW-0879">Wnt signaling pathway</keyword>
<keyword evidence="7" id="KW-1015">Disulfide bond</keyword>
<dbReference type="OrthoDB" id="5945655at2759"/>
<keyword evidence="4" id="KW-0964">Secreted</keyword>
<keyword evidence="5" id="KW-0272">Extracellular matrix</keyword>
<dbReference type="Pfam" id="PF00110">
    <property type="entry name" value="wnt"/>
    <property type="match status" value="1"/>
</dbReference>
<evidence type="ECO:0000256" key="7">
    <source>
        <dbReference type="ARBA" id="ARBA00023157"/>
    </source>
</evidence>
<evidence type="ECO:0000256" key="3">
    <source>
        <dbReference type="ARBA" id="ARBA00022473"/>
    </source>
</evidence>
<name>A0A448XHC6_9PLAT</name>
<organism evidence="9 10">
    <name type="scientific">Protopolystoma xenopodis</name>
    <dbReference type="NCBI Taxonomy" id="117903"/>
    <lineage>
        <taxon>Eukaryota</taxon>
        <taxon>Metazoa</taxon>
        <taxon>Spiralia</taxon>
        <taxon>Lophotrochozoa</taxon>
        <taxon>Platyhelminthes</taxon>
        <taxon>Monogenea</taxon>
        <taxon>Polyopisthocotylea</taxon>
        <taxon>Polystomatidea</taxon>
        <taxon>Polystomatidae</taxon>
        <taxon>Protopolystoma</taxon>
    </lineage>
</organism>
<accession>A0A448XHC6</accession>
<dbReference type="GO" id="GO:0016055">
    <property type="term" value="P:Wnt signaling pathway"/>
    <property type="evidence" value="ECO:0007669"/>
    <property type="project" value="UniProtKB-KW"/>
</dbReference>
<comment type="similarity">
    <text evidence="2 8">Belongs to the Wnt family.</text>
</comment>
<protein>
    <recommendedName>
        <fullName evidence="8">Protein Wnt</fullName>
    </recommendedName>
</protein>
<dbReference type="EMBL" id="CAAALY010252571">
    <property type="protein sequence ID" value="VEL36560.1"/>
    <property type="molecule type" value="Genomic_DNA"/>
</dbReference>
<dbReference type="InterPro" id="IPR005817">
    <property type="entry name" value="Wnt"/>
</dbReference>
<dbReference type="GO" id="GO:0005102">
    <property type="term" value="F:signaling receptor binding"/>
    <property type="evidence" value="ECO:0007669"/>
    <property type="project" value="InterPro"/>
</dbReference>
<comment type="subcellular location">
    <subcellularLocation>
        <location evidence="1 8">Secreted</location>
        <location evidence="1 8">Extracellular space</location>
        <location evidence="1 8">Extracellular matrix</location>
    </subcellularLocation>
</comment>
<gene>
    <name evidence="9" type="ORF">PXEA_LOCUS30000</name>
</gene>
<reference evidence="9" key="1">
    <citation type="submission" date="2018-11" db="EMBL/GenBank/DDBJ databases">
        <authorList>
            <consortium name="Pathogen Informatics"/>
        </authorList>
    </citation>
    <scope>NUCLEOTIDE SEQUENCE</scope>
</reference>
<evidence type="ECO:0000256" key="4">
    <source>
        <dbReference type="ARBA" id="ARBA00022525"/>
    </source>
</evidence>